<evidence type="ECO:0008006" key="3">
    <source>
        <dbReference type="Google" id="ProtNLM"/>
    </source>
</evidence>
<dbReference type="AlphaFoldDB" id="A0A2K2FV19"/>
<gene>
    <name evidence="1" type="ORF">A8V01_08395</name>
</gene>
<comment type="caution">
    <text evidence="1">The sequence shown here is derived from an EMBL/GenBank/DDBJ whole genome shotgun (WGS) entry which is preliminary data.</text>
</comment>
<reference evidence="1 2" key="1">
    <citation type="submission" date="2016-05" db="EMBL/GenBank/DDBJ databases">
        <title>Complete genome sequence of Novosphingobium guangzhouense SA925(T).</title>
        <authorList>
            <person name="Sha S."/>
        </authorList>
    </citation>
    <scope>NUCLEOTIDE SEQUENCE [LARGE SCALE GENOMIC DNA]</scope>
    <source>
        <strain evidence="1 2">SA925</strain>
    </source>
</reference>
<sequence>MRVGGKSSGICAALIYFAVAACHSASDGLPGDPADHRPWDGIDASESVHFVGTEPFWGGQVADGRLTYTTPDNPQGETVPVSRFAGRGGVSFSGELSAGSATLAVTPAACSDGMSDARYPFTVTLKMGEQARKGCGWTDRNPRTGGGG</sequence>
<evidence type="ECO:0000313" key="2">
    <source>
        <dbReference type="Proteomes" id="UP000236327"/>
    </source>
</evidence>
<organism evidence="1 2">
    <name type="scientific">Novosphingobium guangzhouense</name>
    <dbReference type="NCBI Taxonomy" id="1850347"/>
    <lineage>
        <taxon>Bacteria</taxon>
        <taxon>Pseudomonadati</taxon>
        <taxon>Pseudomonadota</taxon>
        <taxon>Alphaproteobacteria</taxon>
        <taxon>Sphingomonadales</taxon>
        <taxon>Sphingomonadaceae</taxon>
        <taxon>Novosphingobium</taxon>
    </lineage>
</organism>
<dbReference type="PROSITE" id="PS51257">
    <property type="entry name" value="PROKAR_LIPOPROTEIN"/>
    <property type="match status" value="1"/>
</dbReference>
<dbReference type="EMBL" id="LYMM01000073">
    <property type="protein sequence ID" value="PNU02600.1"/>
    <property type="molecule type" value="Genomic_DNA"/>
</dbReference>
<proteinExistence type="predicted"/>
<protein>
    <recommendedName>
        <fullName evidence="3">Lipoprotein</fullName>
    </recommendedName>
</protein>
<evidence type="ECO:0000313" key="1">
    <source>
        <dbReference type="EMBL" id="PNU02600.1"/>
    </source>
</evidence>
<keyword evidence="2" id="KW-1185">Reference proteome</keyword>
<dbReference type="Proteomes" id="UP000236327">
    <property type="component" value="Unassembled WGS sequence"/>
</dbReference>
<name>A0A2K2FV19_9SPHN</name>
<accession>A0A2K2FV19</accession>